<dbReference type="WBParaSite" id="PEQ_0000640001-mRNA-1">
    <property type="protein sequence ID" value="PEQ_0000640001-mRNA-1"/>
    <property type="gene ID" value="PEQ_0000640001"/>
</dbReference>
<dbReference type="PANTHER" id="PTHR15954:SF4">
    <property type="entry name" value="VACUOLAR PROTEIN SORTING-ASSOCIATED PROTEIN 51 HOMOLOG"/>
    <property type="match status" value="1"/>
</dbReference>
<keyword evidence="5" id="KW-1185">Reference proteome</keyword>
<reference evidence="6" key="1">
    <citation type="submission" date="2022-11" db="UniProtKB">
        <authorList>
            <consortium name="WormBaseParasite"/>
        </authorList>
    </citation>
    <scope>IDENTIFICATION</scope>
</reference>
<keyword evidence="3" id="KW-0813">Transport</keyword>
<dbReference type="GO" id="GO:0007030">
    <property type="term" value="P:Golgi organization"/>
    <property type="evidence" value="ECO:0007669"/>
    <property type="project" value="UniProtKB-UniRule"/>
</dbReference>
<keyword evidence="3" id="KW-0445">Lipid transport</keyword>
<dbReference type="GO" id="GO:0032456">
    <property type="term" value="P:endocytic recycling"/>
    <property type="evidence" value="ECO:0007669"/>
    <property type="project" value="TreeGrafter"/>
</dbReference>
<evidence type="ECO:0000256" key="4">
    <source>
        <dbReference type="SAM" id="Phobius"/>
    </source>
</evidence>
<dbReference type="PANTHER" id="PTHR15954">
    <property type="entry name" value="VACUOLAR PROTEIN SORTING-ASSOCIATED PROTEIN 51 HOMOLOG"/>
    <property type="match status" value="1"/>
</dbReference>
<keyword evidence="4" id="KW-0812">Transmembrane</keyword>
<feature type="transmembrane region" description="Helical" evidence="4">
    <location>
        <begin position="168"/>
        <end position="188"/>
    </location>
</feature>
<evidence type="ECO:0000256" key="1">
    <source>
        <dbReference type="ARBA" id="ARBA00006080"/>
    </source>
</evidence>
<comment type="subunit">
    <text evidence="3">Component of the Golgi-associated retrograde protein (GARP) complex.</text>
</comment>
<keyword evidence="3" id="KW-0333">Golgi apparatus</keyword>
<dbReference type="GO" id="GO:0000938">
    <property type="term" value="C:GARP complex"/>
    <property type="evidence" value="ECO:0007669"/>
    <property type="project" value="UniProtKB-UniRule"/>
</dbReference>
<dbReference type="GO" id="GO:0015031">
    <property type="term" value="P:protein transport"/>
    <property type="evidence" value="ECO:0007669"/>
    <property type="project" value="UniProtKB-UniRule"/>
</dbReference>
<keyword evidence="3" id="KW-0653">Protein transport</keyword>
<evidence type="ECO:0000313" key="6">
    <source>
        <dbReference type="WBParaSite" id="PEQ_0000640001-mRNA-1"/>
    </source>
</evidence>
<comment type="subcellular location">
    <subcellularLocation>
        <location evidence="3">Golgi apparatus</location>
        <location evidence="3">trans-Golgi network</location>
    </subcellularLocation>
</comment>
<dbReference type="GO" id="GO:0007041">
    <property type="term" value="P:lysosomal transport"/>
    <property type="evidence" value="ECO:0007669"/>
    <property type="project" value="TreeGrafter"/>
</dbReference>
<comment type="function">
    <text evidence="3">Acts as component of the GARP complex that is involved in retrograde transport from early and late endosomes to the trans-Golgi network (TGN).</text>
</comment>
<comment type="similarity">
    <text evidence="1 3">Belongs to the VPS51 family.</text>
</comment>
<dbReference type="AlphaFoldDB" id="A0A914RWK9"/>
<accession>A0A914RWK9</accession>
<evidence type="ECO:0000256" key="2">
    <source>
        <dbReference type="ARBA" id="ARBA00016122"/>
    </source>
</evidence>
<dbReference type="GO" id="GO:0016020">
    <property type="term" value="C:membrane"/>
    <property type="evidence" value="ECO:0007669"/>
    <property type="project" value="TreeGrafter"/>
</dbReference>
<evidence type="ECO:0000313" key="5">
    <source>
        <dbReference type="Proteomes" id="UP000887564"/>
    </source>
</evidence>
<organism evidence="5 6">
    <name type="scientific">Parascaris equorum</name>
    <name type="common">Equine roundworm</name>
    <dbReference type="NCBI Taxonomy" id="6256"/>
    <lineage>
        <taxon>Eukaryota</taxon>
        <taxon>Metazoa</taxon>
        <taxon>Ecdysozoa</taxon>
        <taxon>Nematoda</taxon>
        <taxon>Chromadorea</taxon>
        <taxon>Rhabditida</taxon>
        <taxon>Spirurina</taxon>
        <taxon>Ascaridomorpha</taxon>
        <taxon>Ascaridoidea</taxon>
        <taxon>Ascarididae</taxon>
        <taxon>Parascaris</taxon>
    </lineage>
</organism>
<proteinExistence type="inferred from homology"/>
<dbReference type="GO" id="GO:1990745">
    <property type="term" value="C:EARP complex"/>
    <property type="evidence" value="ECO:0007669"/>
    <property type="project" value="TreeGrafter"/>
</dbReference>
<protein>
    <recommendedName>
        <fullName evidence="2 3">Vacuolar protein sorting-associated protein 51 homolog</fullName>
    </recommendedName>
</protein>
<name>A0A914RWK9_PAREQ</name>
<keyword evidence="4" id="KW-1133">Transmembrane helix</keyword>
<keyword evidence="4" id="KW-0472">Membrane</keyword>
<dbReference type="Proteomes" id="UP000887564">
    <property type="component" value="Unplaced"/>
</dbReference>
<dbReference type="GO" id="GO:0006869">
    <property type="term" value="P:lipid transport"/>
    <property type="evidence" value="ECO:0007669"/>
    <property type="project" value="UniProtKB-UniRule"/>
</dbReference>
<dbReference type="GO" id="GO:0048193">
    <property type="term" value="P:Golgi vesicle transport"/>
    <property type="evidence" value="ECO:0007669"/>
    <property type="project" value="TreeGrafter"/>
</dbReference>
<dbReference type="GO" id="GO:0005829">
    <property type="term" value="C:cytosol"/>
    <property type="evidence" value="ECO:0007669"/>
    <property type="project" value="GOC"/>
</dbReference>
<sequence length="293" mass="33359">MGIIEAVIRCPQLYQGKLNFQLLVKSVEARDWLICAEPTTVRAVIKRLIEDLSSLDSLIKPFMGEGTRKERSTESSSARSHARRNPNFDACSISSTLDKLWTERVDFCANIEFNRTSVLTAIVSVALKSFAESVRLQTFSKFGLEQIQSYLLFTGVVTKRRRRFEVIFYKKDIGRLMILVIFSGYGLVDLLEMSFHYFTVIIFVVFIDLYRVLFYRLGGESAFHRNSFVYDLYIQRGKSGYIIVAHIPSSTHLTSEAVVNANVRVGLEFASVVMLLASVVMQKTPLGVFKMDR</sequence>
<dbReference type="GO" id="GO:0042147">
    <property type="term" value="P:retrograde transport, endosome to Golgi"/>
    <property type="evidence" value="ECO:0007669"/>
    <property type="project" value="UniProtKB-UniRule"/>
</dbReference>
<evidence type="ECO:0000256" key="3">
    <source>
        <dbReference type="RuleBase" id="RU368010"/>
    </source>
</evidence>
<dbReference type="InterPro" id="IPR014812">
    <property type="entry name" value="Vps51"/>
</dbReference>
<feature type="transmembrane region" description="Helical" evidence="4">
    <location>
        <begin position="194"/>
        <end position="215"/>
    </location>
</feature>